<accession>A0A0P0DBK8</accession>
<dbReference type="PANTHER" id="PTHR13799">
    <property type="entry name" value="NGG1 INTERACTING FACTOR 3"/>
    <property type="match status" value="1"/>
</dbReference>
<reference evidence="7 8" key="1">
    <citation type="submission" date="2015-10" db="EMBL/GenBank/DDBJ databases">
        <authorList>
            <person name="Gilbert D.G."/>
        </authorList>
    </citation>
    <scope>NUCLEOTIDE SEQUENCE [LARGE SCALE GENOMIC DNA]</scope>
    <source>
        <strain evidence="8">HZ-22</strain>
    </source>
</reference>
<dbReference type="SUPFAM" id="SSF102705">
    <property type="entry name" value="NIF3 (NGG1p interacting factor 3)-like"/>
    <property type="match status" value="1"/>
</dbReference>
<dbReference type="Pfam" id="PF01784">
    <property type="entry name" value="DUF34_NIF3"/>
    <property type="match status" value="1"/>
</dbReference>
<dbReference type="FunFam" id="3.40.1390.30:FF:000001">
    <property type="entry name" value="GTP cyclohydrolase 1 type 2"/>
    <property type="match status" value="1"/>
</dbReference>
<sequence>MIVQDVINHLEELAPLAYAEDFDNVGLLVGNKNMKLSGILVTLDTLESVVDEAIKTNCNLIVSFHPIIFKGLKTLTGKNYVERVVIKAIKNDIAIYSMHTALDNAFQGVNNVICEQLELTNKQILIPQSETIKKLITFVPKTDAEKLRMSLFNAGAGNIGNYDDCSFNVEGIGTFNGNENSNPVKGKKGSIHFEEEVQISVTFKKHLEKNILKALFKTHPYEEVAYEITTLENKNQHIGIGMIGQLENAMSEDTFLEYLKVKMKTKCIRHSALLGKPIKKIAVLGGSGSFAINAAKASGADVFITSDLKYHDFFTAENSIVLADIGHYESEQYTKNGLVAFLMKKITNFAVVLSKTNTNPVKYF</sequence>
<feature type="binding site" evidence="6">
    <location>
        <position position="103"/>
    </location>
    <ligand>
        <name>a divalent metal cation</name>
        <dbReference type="ChEBI" id="CHEBI:60240"/>
        <label>1</label>
    </ligand>
</feature>
<dbReference type="RefSeq" id="WP_054729985.1">
    <property type="nucleotide sequence ID" value="NZ_CP012898.1"/>
</dbReference>
<dbReference type="InterPro" id="IPR017221">
    <property type="entry name" value="DUF34/NIF3_bac"/>
</dbReference>
<evidence type="ECO:0000313" key="8">
    <source>
        <dbReference type="Proteomes" id="UP000057981"/>
    </source>
</evidence>
<evidence type="ECO:0000313" key="7">
    <source>
        <dbReference type="EMBL" id="ALJ06309.1"/>
    </source>
</evidence>
<feature type="binding site" evidence="6">
    <location>
        <position position="65"/>
    </location>
    <ligand>
        <name>a divalent metal cation</name>
        <dbReference type="ChEBI" id="CHEBI:60240"/>
        <label>1</label>
    </ligand>
</feature>
<gene>
    <name evidence="7" type="ORF">APS56_14705</name>
</gene>
<dbReference type="GO" id="GO:0005737">
    <property type="term" value="C:cytoplasm"/>
    <property type="evidence" value="ECO:0007669"/>
    <property type="project" value="TreeGrafter"/>
</dbReference>
<evidence type="ECO:0000256" key="4">
    <source>
        <dbReference type="ARBA" id="ARBA00022723"/>
    </source>
</evidence>
<dbReference type="Proteomes" id="UP000057981">
    <property type="component" value="Chromosome"/>
</dbReference>
<evidence type="ECO:0000256" key="2">
    <source>
        <dbReference type="ARBA" id="ARBA00011643"/>
    </source>
</evidence>
<dbReference type="NCBIfam" id="TIGR00486">
    <property type="entry name" value="YbgI_SA1388"/>
    <property type="match status" value="1"/>
</dbReference>
<dbReference type="PANTHER" id="PTHR13799:SF14">
    <property type="entry name" value="GTP CYCLOHYDROLASE 1 TYPE 2 HOMOLOG"/>
    <property type="match status" value="1"/>
</dbReference>
<dbReference type="AlphaFoldDB" id="A0A0P0DBK8"/>
<dbReference type="OrthoDB" id="9792792at2"/>
<feature type="binding site" evidence="6">
    <location>
        <position position="327"/>
    </location>
    <ligand>
        <name>a divalent metal cation</name>
        <dbReference type="ChEBI" id="CHEBI:60240"/>
        <label>1</label>
    </ligand>
</feature>
<dbReference type="InterPro" id="IPR015867">
    <property type="entry name" value="N-reg_PII/ATP_PRibTrfase_C"/>
</dbReference>
<comment type="similarity">
    <text evidence="1 5">Belongs to the GTP cyclohydrolase I type 2/NIF3 family.</text>
</comment>
<evidence type="ECO:0000256" key="1">
    <source>
        <dbReference type="ARBA" id="ARBA00006964"/>
    </source>
</evidence>
<organism evidence="7 8">
    <name type="scientific">Pseudalgibacter alginicilyticus</name>
    <dbReference type="NCBI Taxonomy" id="1736674"/>
    <lineage>
        <taxon>Bacteria</taxon>
        <taxon>Pseudomonadati</taxon>
        <taxon>Bacteroidota</taxon>
        <taxon>Flavobacteriia</taxon>
        <taxon>Flavobacteriales</taxon>
        <taxon>Flavobacteriaceae</taxon>
        <taxon>Pseudalgibacter</taxon>
    </lineage>
</organism>
<dbReference type="EMBL" id="CP012898">
    <property type="protein sequence ID" value="ALJ06309.1"/>
    <property type="molecule type" value="Genomic_DNA"/>
</dbReference>
<name>A0A0P0DBK8_9FLAO</name>
<dbReference type="InterPro" id="IPR036069">
    <property type="entry name" value="DUF34/NIF3_sf"/>
</dbReference>
<dbReference type="GO" id="GO:0046872">
    <property type="term" value="F:metal ion binding"/>
    <property type="evidence" value="ECO:0007669"/>
    <property type="project" value="UniProtKB-UniRule"/>
</dbReference>
<keyword evidence="4 5" id="KW-0479">Metal-binding</keyword>
<comment type="subunit">
    <text evidence="2">Homohexamer.</text>
</comment>
<feature type="binding site" evidence="6">
    <location>
        <position position="331"/>
    </location>
    <ligand>
        <name>a divalent metal cation</name>
        <dbReference type="ChEBI" id="CHEBI:60240"/>
        <label>1</label>
    </ligand>
</feature>
<evidence type="ECO:0000256" key="3">
    <source>
        <dbReference type="ARBA" id="ARBA00022112"/>
    </source>
</evidence>
<dbReference type="Gene3D" id="3.40.1390.30">
    <property type="entry name" value="NIF3 (NGG1p interacting factor 3)-like"/>
    <property type="match status" value="1"/>
</dbReference>
<proteinExistence type="inferred from homology"/>
<evidence type="ECO:0000256" key="6">
    <source>
        <dbReference type="PIRSR" id="PIRSR602678-1"/>
    </source>
</evidence>
<evidence type="ECO:0000256" key="5">
    <source>
        <dbReference type="PIRNR" id="PIRNR037489"/>
    </source>
</evidence>
<dbReference type="Gene3D" id="3.30.70.120">
    <property type="match status" value="1"/>
</dbReference>
<dbReference type="InterPro" id="IPR002678">
    <property type="entry name" value="DUF34/NIF3"/>
</dbReference>
<dbReference type="PATRIC" id="fig|1736674.3.peg.3003"/>
<protein>
    <recommendedName>
        <fullName evidence="3 5">GTP cyclohydrolase 1 type 2 homolog</fullName>
    </recommendedName>
</protein>
<dbReference type="KEGG" id="ahz:APS56_14705"/>
<dbReference type="STRING" id="1736674.APS56_14705"/>
<dbReference type="PIRSF" id="PIRSF037489">
    <property type="entry name" value="UCP037489_NIF3_YqfO"/>
    <property type="match status" value="1"/>
</dbReference>
<keyword evidence="8" id="KW-1185">Reference proteome</keyword>